<feature type="region of interest" description="Disordered" evidence="2">
    <location>
        <begin position="537"/>
        <end position="563"/>
    </location>
</feature>
<protein>
    <submittedName>
        <fullName evidence="3">Uncharacterized protein</fullName>
    </submittedName>
</protein>
<feature type="compositionally biased region" description="Polar residues" evidence="2">
    <location>
        <begin position="692"/>
        <end position="702"/>
    </location>
</feature>
<name>I7MFP0_TETTS</name>
<feature type="region of interest" description="Disordered" evidence="2">
    <location>
        <begin position="679"/>
        <end position="708"/>
    </location>
</feature>
<feature type="compositionally biased region" description="Polar residues" evidence="2">
    <location>
        <begin position="317"/>
        <end position="339"/>
    </location>
</feature>
<dbReference type="RefSeq" id="XP_001031749.2">
    <property type="nucleotide sequence ID" value="XM_001031749.2"/>
</dbReference>
<feature type="compositionally biased region" description="Low complexity" evidence="2">
    <location>
        <begin position="300"/>
        <end position="316"/>
    </location>
</feature>
<keyword evidence="1" id="KW-0175">Coiled coil</keyword>
<reference evidence="4" key="1">
    <citation type="journal article" date="2006" name="PLoS Biol.">
        <title>Macronuclear genome sequence of the ciliate Tetrahymena thermophila, a model eukaryote.</title>
        <authorList>
            <person name="Eisen J.A."/>
            <person name="Coyne R.S."/>
            <person name="Wu M."/>
            <person name="Wu D."/>
            <person name="Thiagarajan M."/>
            <person name="Wortman J.R."/>
            <person name="Badger J.H."/>
            <person name="Ren Q."/>
            <person name="Amedeo P."/>
            <person name="Jones K.M."/>
            <person name="Tallon L.J."/>
            <person name="Delcher A.L."/>
            <person name="Salzberg S.L."/>
            <person name="Silva J.C."/>
            <person name="Haas B.J."/>
            <person name="Majoros W.H."/>
            <person name="Farzad M."/>
            <person name="Carlton J.M."/>
            <person name="Smith R.K. Jr."/>
            <person name="Garg J."/>
            <person name="Pearlman R.E."/>
            <person name="Karrer K.M."/>
            <person name="Sun L."/>
            <person name="Manning G."/>
            <person name="Elde N.C."/>
            <person name="Turkewitz A.P."/>
            <person name="Asai D.J."/>
            <person name="Wilkes D.E."/>
            <person name="Wang Y."/>
            <person name="Cai H."/>
            <person name="Collins K."/>
            <person name="Stewart B.A."/>
            <person name="Lee S.R."/>
            <person name="Wilamowska K."/>
            <person name="Weinberg Z."/>
            <person name="Ruzzo W.L."/>
            <person name="Wloga D."/>
            <person name="Gaertig J."/>
            <person name="Frankel J."/>
            <person name="Tsao C.-C."/>
            <person name="Gorovsky M.A."/>
            <person name="Keeling P.J."/>
            <person name="Waller R.F."/>
            <person name="Patron N.J."/>
            <person name="Cherry J.M."/>
            <person name="Stover N.A."/>
            <person name="Krieger C.J."/>
            <person name="del Toro C."/>
            <person name="Ryder H.F."/>
            <person name="Williamson S.C."/>
            <person name="Barbeau R.A."/>
            <person name="Hamilton E.P."/>
            <person name="Orias E."/>
        </authorList>
    </citation>
    <scope>NUCLEOTIDE SEQUENCE [LARGE SCALE GENOMIC DNA]</scope>
    <source>
        <strain evidence="4">SB210</strain>
    </source>
</reference>
<feature type="region of interest" description="Disordered" evidence="2">
    <location>
        <begin position="268"/>
        <end position="385"/>
    </location>
</feature>
<dbReference type="InParanoid" id="I7MFP0"/>
<organism evidence="3 4">
    <name type="scientific">Tetrahymena thermophila (strain SB210)</name>
    <dbReference type="NCBI Taxonomy" id="312017"/>
    <lineage>
        <taxon>Eukaryota</taxon>
        <taxon>Sar</taxon>
        <taxon>Alveolata</taxon>
        <taxon>Ciliophora</taxon>
        <taxon>Intramacronucleata</taxon>
        <taxon>Oligohymenophorea</taxon>
        <taxon>Hymenostomatida</taxon>
        <taxon>Tetrahymenina</taxon>
        <taxon>Tetrahymenidae</taxon>
        <taxon>Tetrahymena</taxon>
    </lineage>
</organism>
<dbReference type="AlphaFoldDB" id="I7MFP0"/>
<evidence type="ECO:0000313" key="4">
    <source>
        <dbReference type="Proteomes" id="UP000009168"/>
    </source>
</evidence>
<evidence type="ECO:0000313" key="3">
    <source>
        <dbReference type="EMBL" id="EAR84086.2"/>
    </source>
</evidence>
<evidence type="ECO:0000256" key="1">
    <source>
        <dbReference type="SAM" id="Coils"/>
    </source>
</evidence>
<feature type="coiled-coil region" evidence="1">
    <location>
        <begin position="896"/>
        <end position="923"/>
    </location>
</feature>
<proteinExistence type="predicted"/>
<feature type="compositionally biased region" description="Polar residues" evidence="2">
    <location>
        <begin position="268"/>
        <end position="299"/>
    </location>
</feature>
<evidence type="ECO:0000256" key="2">
    <source>
        <dbReference type="SAM" id="MobiDB-lite"/>
    </source>
</evidence>
<dbReference type="Proteomes" id="UP000009168">
    <property type="component" value="Unassembled WGS sequence"/>
</dbReference>
<feature type="coiled-coil region" evidence="1">
    <location>
        <begin position="41"/>
        <end position="106"/>
    </location>
</feature>
<feature type="region of interest" description="Disordered" evidence="2">
    <location>
        <begin position="404"/>
        <end position="424"/>
    </location>
</feature>
<accession>I7MFP0</accession>
<keyword evidence="4" id="KW-1185">Reference proteome</keyword>
<gene>
    <name evidence="3" type="ORF">TTHERM_00756340</name>
</gene>
<sequence length="1081" mass="129728">MSCLTEDQKRDQMNQIIAERAYQAIKEITPQMEQDIRNEIRMRYEQELLEYKIAMEEKIKQNCQKEIEERVELMHKQTIEEFKRRKKNIEMKERELQNHKQKLQMLFEPEIQAREEQNFKVEKERIMTELLQNIDKNQLVNEVETELKKDIIKELNVEKESELKRKETIMRLNYKKKYENERAHLEEQMKYNYDNELQKELESIQLQRQMIQSQTQDKHNRIQNLQNEKKQQQLMIQKSKEKFQQMILDLEKELLDLNKFREQVQQEYAAQAPSSTFRRGNSSRHTSPQQTSKIVMSVNQPPLTSTSSQQQQIASSFPNQTSPSMPATSTKKRQSIQFQQDHEHQNPSSRKASPNNRLQNGYTTSQSSINQIKSKEEVSSQQAQNYLSEQQNTVVEDYQFAQPHQKLDTFNPSETQLHTEGDLRDRYKISQDSILNTEPNEQQKAKDIKERVTNLLGEIQQNYNTDLKEDIQNFIMQAEKNTSIQKKFQSLPTYVNNQNFENRKSFEEQQQQSNQEIQLVQQSETIQYKPSFHLLRKDSSETENSQNSHNQQSQEQIHKEQPTISQDTFRNLKHQYDQIKKLNEQQQQQIQGLPTFKTEPNSLRCNTVGNNLDHYYGSDQKFNQYQYETDFNKRGSQHNQNYKESMSGEDEYNQNNIHINRNQQMITNPSNGWYTSQENEYQTEEDQHEDSILNSSSSTVQLQKELRNPERVRPKEIQTEEEMINYILQEKSFPNKKQYYLLWKIRSKDSEEDKAIKNIKLTIDCILEEEKEYEPIYEQKVKQFEKEIDSNVKRFSEESWTEDDQYQKGSLIKEKFGKLKYFWKLCDTSFKERIQIISKFTSLFCMMNKLEKEIEDQVDIMDIVRNNPIIVKIGQQLRERQKIREKMINEFCLINYKNHKEDLKMVQEQINMLNNEYQQSDKKGKKTTHARLSRNKNNPKQLFWRNIKISDVNNLLKILIKLFKINIRYQKLISGKNQNCNSAQLNQNYKDSNELIYLFIHQINSLYYQLIFKFHSFMQIIIFHINQISIQKLSKKFQFIKIFFFNVQTELYNRMLDQINSKICQIFPKTKNLIEQKITNS</sequence>
<feature type="compositionally biased region" description="Low complexity" evidence="2">
    <location>
        <begin position="542"/>
        <end position="555"/>
    </location>
</feature>
<feature type="coiled-coil region" evidence="1">
    <location>
        <begin position="194"/>
        <end position="267"/>
    </location>
</feature>
<dbReference type="KEGG" id="tet:TTHERM_00756340"/>
<dbReference type="EMBL" id="GG662437">
    <property type="protein sequence ID" value="EAR84086.2"/>
    <property type="molecule type" value="Genomic_DNA"/>
</dbReference>
<feature type="compositionally biased region" description="Polar residues" evidence="2">
    <location>
        <begin position="346"/>
        <end position="372"/>
    </location>
</feature>
<dbReference type="GeneID" id="7838787"/>